<keyword evidence="3" id="KW-1185">Reference proteome</keyword>
<reference evidence="2 3" key="1">
    <citation type="journal article" date="2018" name="Genome Biol. Evol.">
        <title>Multiple Roots of Fruiting Body Formation in Amoebozoa.</title>
        <authorList>
            <person name="Hillmann F."/>
            <person name="Forbes G."/>
            <person name="Novohradska S."/>
            <person name="Ferling I."/>
            <person name="Riege K."/>
            <person name="Groth M."/>
            <person name="Westermann M."/>
            <person name="Marz M."/>
            <person name="Spaller T."/>
            <person name="Winckler T."/>
            <person name="Schaap P."/>
            <person name="Glockner G."/>
        </authorList>
    </citation>
    <scope>NUCLEOTIDE SEQUENCE [LARGE SCALE GENOMIC DNA]</scope>
    <source>
        <strain evidence="2 3">Jena</strain>
    </source>
</reference>
<dbReference type="EMBL" id="MDYQ01000206">
    <property type="protein sequence ID" value="PRP78898.1"/>
    <property type="molecule type" value="Genomic_DNA"/>
</dbReference>
<dbReference type="InterPro" id="IPR011009">
    <property type="entry name" value="Kinase-like_dom_sf"/>
</dbReference>
<protein>
    <recommendedName>
        <fullName evidence="1">Protein kinase domain-containing protein</fullName>
    </recommendedName>
</protein>
<dbReference type="Proteomes" id="UP000241769">
    <property type="component" value="Unassembled WGS sequence"/>
</dbReference>
<organism evidence="2 3">
    <name type="scientific">Planoprotostelium fungivorum</name>
    <dbReference type="NCBI Taxonomy" id="1890364"/>
    <lineage>
        <taxon>Eukaryota</taxon>
        <taxon>Amoebozoa</taxon>
        <taxon>Evosea</taxon>
        <taxon>Variosea</taxon>
        <taxon>Cavosteliida</taxon>
        <taxon>Cavosteliaceae</taxon>
        <taxon>Planoprotostelium</taxon>
    </lineage>
</organism>
<feature type="domain" description="Protein kinase" evidence="1">
    <location>
        <begin position="435"/>
        <end position="702"/>
    </location>
</feature>
<evidence type="ECO:0000313" key="3">
    <source>
        <dbReference type="Proteomes" id="UP000241769"/>
    </source>
</evidence>
<dbReference type="InterPro" id="IPR000719">
    <property type="entry name" value="Prot_kinase_dom"/>
</dbReference>
<comment type="caution">
    <text evidence="2">The sequence shown here is derived from an EMBL/GenBank/DDBJ whole genome shotgun (WGS) entry which is preliminary data.</text>
</comment>
<evidence type="ECO:0000259" key="1">
    <source>
        <dbReference type="PROSITE" id="PS50011"/>
    </source>
</evidence>
<accession>A0A2P6N4N1</accession>
<dbReference type="GO" id="GO:0005524">
    <property type="term" value="F:ATP binding"/>
    <property type="evidence" value="ECO:0007669"/>
    <property type="project" value="InterPro"/>
</dbReference>
<sequence length="702" mass="78619">MRSKTGPVEFSSSMHPAFRHRDYRFALLLCVICGRVPSQLLSGSTGKSTVGSPSGYLATKAPRLVAIVNLNLVHHSLLPNTARIAPYLLRLILSVHRQQYLADVGSDLGFIFYCLFEEDLSSISLGNNTRPNIDVGVRLRFLIVEQILSSHPVAKHRHFKYSKGNYTLGPNAWPRSSSRWRTGATGPVLAVAATPPSAHDQATLENIYSLVPGSLVLLNNTTGLRENLIGVGHQTPGNAYTVQGTPMPAQAASAGSSLHSGSPEGLIQLRNVTRKLSIVHIVTIPDFLYSLIESASVLLRDCSADVRAQWVTGHRIYEQDRVPQPPGPTESSCHSFWDSVIKTTCCIFEYETVRDNNQETTTGSNRPDFVAFVNGKALLRGEEKGPTSSGDPKEELTSKLQEWPKGAPFIIGYSAQYTSVSFWIITAPTTPKKWEQRYTSLGTFVFTRLEDRLAATILLVKILRFLPLSAAQIEDPLSFRKTTGVRQLNQIEITEVEHADTESIDGVTVVKRIYDTSDDFLKKTTYIFNSVQGNIHINQSQGITRIKKGRTFEYLRIYLTPVGRVRPPSTTEERKLWLECMLDAVRHLHKYHIVHRDIRWDNMIRLVDNSGPLWVLIDLTDAWVKGYECPLRSLPTEDWSHAPGVNERCPSPRVDIWSLGRAYCKLPGISQDERDLGEWMATWPDTPQLPAVLQRVQTIFQQ</sequence>
<evidence type="ECO:0000313" key="2">
    <source>
        <dbReference type="EMBL" id="PRP78898.1"/>
    </source>
</evidence>
<dbReference type="SUPFAM" id="SSF56112">
    <property type="entry name" value="Protein kinase-like (PK-like)"/>
    <property type="match status" value="1"/>
</dbReference>
<dbReference type="AlphaFoldDB" id="A0A2P6N4N1"/>
<dbReference type="OrthoDB" id="2379186at2759"/>
<gene>
    <name evidence="2" type="ORF">PROFUN_13337</name>
</gene>
<dbReference type="Gene3D" id="1.10.510.10">
    <property type="entry name" value="Transferase(Phosphotransferase) domain 1"/>
    <property type="match status" value="1"/>
</dbReference>
<dbReference type="InParanoid" id="A0A2P6N4N1"/>
<dbReference type="GO" id="GO:0004672">
    <property type="term" value="F:protein kinase activity"/>
    <property type="evidence" value="ECO:0007669"/>
    <property type="project" value="InterPro"/>
</dbReference>
<proteinExistence type="predicted"/>
<dbReference type="PROSITE" id="PS50011">
    <property type="entry name" value="PROTEIN_KINASE_DOM"/>
    <property type="match status" value="1"/>
</dbReference>
<name>A0A2P6N4N1_9EUKA</name>